<sequence length="134" mass="14169">TPDEAPAPGDTSPAEQLAAFTAAVEGRDVARALALYGVLRVLPRLKLSPAHHLFIGQAAAVEGDFPLSVVALEAAADAAPDDVLAPRALVLLARVQGEKLGDAVRAEEIYRYVLHRYPDTEAARFAHARLKPAA</sequence>
<feature type="non-terminal residue" evidence="1">
    <location>
        <position position="1"/>
    </location>
</feature>
<reference evidence="2" key="1">
    <citation type="submission" date="2018-09" db="EMBL/GenBank/DDBJ databases">
        <authorList>
            <person name="Livingstone P.G."/>
            <person name="Whitworth D.E."/>
        </authorList>
    </citation>
    <scope>NUCLEOTIDE SEQUENCE [LARGE SCALE GENOMIC DNA]</scope>
    <source>
        <strain evidence="2">CA040B</strain>
    </source>
</reference>
<evidence type="ECO:0008006" key="3">
    <source>
        <dbReference type="Google" id="ProtNLM"/>
    </source>
</evidence>
<organism evidence="1 2">
    <name type="scientific">Corallococcus sicarius</name>
    <dbReference type="NCBI Taxonomy" id="2316726"/>
    <lineage>
        <taxon>Bacteria</taxon>
        <taxon>Pseudomonadati</taxon>
        <taxon>Myxococcota</taxon>
        <taxon>Myxococcia</taxon>
        <taxon>Myxococcales</taxon>
        <taxon>Cystobacterineae</taxon>
        <taxon>Myxococcaceae</taxon>
        <taxon>Corallococcus</taxon>
    </lineage>
</organism>
<proteinExistence type="predicted"/>
<evidence type="ECO:0000313" key="2">
    <source>
        <dbReference type="Proteomes" id="UP000273405"/>
    </source>
</evidence>
<keyword evidence="2" id="KW-1185">Reference proteome</keyword>
<comment type="caution">
    <text evidence="1">The sequence shown here is derived from an EMBL/GenBank/DDBJ whole genome shotgun (WGS) entry which is preliminary data.</text>
</comment>
<dbReference type="Proteomes" id="UP000273405">
    <property type="component" value="Unassembled WGS sequence"/>
</dbReference>
<evidence type="ECO:0000313" key="1">
    <source>
        <dbReference type="EMBL" id="RKH47562.1"/>
    </source>
</evidence>
<name>A0A3A8P526_9BACT</name>
<dbReference type="AlphaFoldDB" id="A0A3A8P526"/>
<gene>
    <name evidence="1" type="ORF">D7X12_02315</name>
</gene>
<dbReference type="SUPFAM" id="SSF48452">
    <property type="entry name" value="TPR-like"/>
    <property type="match status" value="1"/>
</dbReference>
<dbReference type="Gene3D" id="1.25.40.10">
    <property type="entry name" value="Tetratricopeptide repeat domain"/>
    <property type="match status" value="1"/>
</dbReference>
<dbReference type="InterPro" id="IPR011990">
    <property type="entry name" value="TPR-like_helical_dom_sf"/>
</dbReference>
<dbReference type="EMBL" id="RAWG01000008">
    <property type="protein sequence ID" value="RKH47562.1"/>
    <property type="molecule type" value="Genomic_DNA"/>
</dbReference>
<protein>
    <recommendedName>
        <fullName evidence="3">Tetratricopeptide repeat protein</fullName>
    </recommendedName>
</protein>
<dbReference type="RefSeq" id="WP_369333650.1">
    <property type="nucleotide sequence ID" value="NZ_RAWG01000008.1"/>
</dbReference>
<accession>A0A3A8P526</accession>